<dbReference type="OrthoDB" id="9810005at2"/>
<reference evidence="5 6" key="1">
    <citation type="journal article" date="2014" name="Genome Announc.">
        <title>Draft Genome Sequence of the Agar-Degrading Bacterium Catenovulum sp. Strain DS-2, Isolated from Intestines of Haliotis diversicolor.</title>
        <authorList>
            <person name="Shan D."/>
            <person name="Li X."/>
            <person name="Gu Z."/>
            <person name="Wei G."/>
            <person name="Gao Z."/>
            <person name="Shao Z."/>
        </authorList>
    </citation>
    <scope>NUCLEOTIDE SEQUENCE [LARGE SCALE GENOMIC DNA]</scope>
    <source>
        <strain evidence="5 6">DS-2</strain>
    </source>
</reference>
<accession>W7QGQ3</accession>
<organism evidence="5 6">
    <name type="scientific">Catenovulum agarivorans DS-2</name>
    <dbReference type="NCBI Taxonomy" id="1328313"/>
    <lineage>
        <taxon>Bacteria</taxon>
        <taxon>Pseudomonadati</taxon>
        <taxon>Pseudomonadota</taxon>
        <taxon>Gammaproteobacteria</taxon>
        <taxon>Alteromonadales</taxon>
        <taxon>Alteromonadaceae</taxon>
        <taxon>Catenovulum</taxon>
    </lineage>
</organism>
<dbReference type="PANTHER" id="PTHR46124">
    <property type="entry name" value="D-AMINOACYL-TRNA DEACYLASE"/>
    <property type="match status" value="1"/>
</dbReference>
<dbReference type="InterPro" id="IPR032466">
    <property type="entry name" value="Metal_Hydrolase"/>
</dbReference>
<dbReference type="PANTHER" id="PTHR46124:SF3">
    <property type="entry name" value="HYDROLASE"/>
    <property type="match status" value="1"/>
</dbReference>
<evidence type="ECO:0000313" key="6">
    <source>
        <dbReference type="Proteomes" id="UP000019276"/>
    </source>
</evidence>
<keyword evidence="6" id="KW-1185">Reference proteome</keyword>
<dbReference type="Proteomes" id="UP000019276">
    <property type="component" value="Unassembled WGS sequence"/>
</dbReference>
<protein>
    <submittedName>
        <fullName evidence="5">TatD family DNase</fullName>
    </submittedName>
</protein>
<dbReference type="EMBL" id="ARZY01000001">
    <property type="protein sequence ID" value="EWH12119.1"/>
    <property type="molecule type" value="Genomic_DNA"/>
</dbReference>
<feature type="binding site" evidence="4">
    <location>
        <position position="7"/>
    </location>
    <ligand>
        <name>a divalent metal cation</name>
        <dbReference type="ChEBI" id="CHEBI:60240"/>
        <label>1</label>
    </ligand>
</feature>
<feature type="binding site" evidence="4">
    <location>
        <position position="106"/>
    </location>
    <ligand>
        <name>a divalent metal cation</name>
        <dbReference type="ChEBI" id="CHEBI:60240"/>
        <label>1</label>
    </ligand>
</feature>
<comment type="similarity">
    <text evidence="1">Belongs to the metallo-dependent hydrolases superfamily. TatD-type hydrolase family.</text>
</comment>
<comment type="caution">
    <text evidence="5">The sequence shown here is derived from an EMBL/GenBank/DDBJ whole genome shotgun (WGS) entry which is preliminary data.</text>
</comment>
<feature type="binding site" evidence="4">
    <location>
        <position position="170"/>
    </location>
    <ligand>
        <name>a divalent metal cation</name>
        <dbReference type="ChEBI" id="CHEBI:60240"/>
        <label>2</label>
    </ligand>
</feature>
<dbReference type="InterPro" id="IPR018228">
    <property type="entry name" value="DNase_TatD-rel_CS"/>
</dbReference>
<dbReference type="Pfam" id="PF01026">
    <property type="entry name" value="TatD_DNase"/>
    <property type="match status" value="1"/>
</dbReference>
<proteinExistence type="inferred from homology"/>
<dbReference type="RefSeq" id="WP_035012579.1">
    <property type="nucleotide sequence ID" value="NZ_ARZY01000001.1"/>
</dbReference>
<dbReference type="Gene3D" id="3.20.20.140">
    <property type="entry name" value="Metal-dependent hydrolases"/>
    <property type="match status" value="1"/>
</dbReference>
<dbReference type="SUPFAM" id="SSF51556">
    <property type="entry name" value="Metallo-dependent hydrolases"/>
    <property type="match status" value="1"/>
</dbReference>
<dbReference type="PIRSF" id="PIRSF005902">
    <property type="entry name" value="DNase_TatD"/>
    <property type="match status" value="1"/>
</dbReference>
<evidence type="ECO:0000256" key="4">
    <source>
        <dbReference type="PIRSR" id="PIRSR005902-1"/>
    </source>
</evidence>
<dbReference type="GO" id="GO:0046872">
    <property type="term" value="F:metal ion binding"/>
    <property type="evidence" value="ECO:0007669"/>
    <property type="project" value="UniProtKB-KW"/>
</dbReference>
<name>W7QGQ3_9ALTE</name>
<dbReference type="PATRIC" id="fig|1328313.3.peg.65"/>
<keyword evidence="2 4" id="KW-0479">Metal-binding</keyword>
<dbReference type="eggNOG" id="COG0084">
    <property type="taxonomic scope" value="Bacteria"/>
</dbReference>
<sequence>MKFFDSHCHLDLLGVTKPLADVFELAYKNRVHSMLIPATTQESWKRIDDLIDHQLANKSAKTQPLKLYKAYGFHPYFLAQHQLSTVVDNLVYQLQQADKACVAVGEVGLDYASQVCSNQQVKQRQRHLFCQQIEIANQFKKPLIIHHRKSIDDICKYLKQHHFHYGGVVHAFSGSVQQAKNLIDLGFYLGIGGTITYSRANKTKQAIQAVGAARLLLETDSPDMPICGKQGQVNEPGFIPQIFYVLHNLLKHQSEYRQADRLAQQLWQNTHQCFSL</sequence>
<keyword evidence="3" id="KW-0378">Hydrolase</keyword>
<gene>
    <name evidence="5" type="ORF">DS2_00310</name>
</gene>
<dbReference type="GO" id="GO:0016788">
    <property type="term" value="F:hydrolase activity, acting on ester bonds"/>
    <property type="evidence" value="ECO:0007669"/>
    <property type="project" value="InterPro"/>
</dbReference>
<dbReference type="FunFam" id="3.20.20.140:FF:000005">
    <property type="entry name" value="TatD family hydrolase"/>
    <property type="match status" value="1"/>
</dbReference>
<evidence type="ECO:0000256" key="3">
    <source>
        <dbReference type="ARBA" id="ARBA00022801"/>
    </source>
</evidence>
<dbReference type="PROSITE" id="PS01137">
    <property type="entry name" value="TATD_1"/>
    <property type="match status" value="1"/>
</dbReference>
<evidence type="ECO:0000256" key="1">
    <source>
        <dbReference type="ARBA" id="ARBA00009275"/>
    </source>
</evidence>
<dbReference type="GO" id="GO:0005829">
    <property type="term" value="C:cytosol"/>
    <property type="evidence" value="ECO:0007669"/>
    <property type="project" value="TreeGrafter"/>
</dbReference>
<feature type="binding site" evidence="4">
    <location>
        <position position="146"/>
    </location>
    <ligand>
        <name>a divalent metal cation</name>
        <dbReference type="ChEBI" id="CHEBI:60240"/>
        <label>2</label>
    </ligand>
</feature>
<dbReference type="AlphaFoldDB" id="W7QGQ3"/>
<dbReference type="CDD" id="cd01310">
    <property type="entry name" value="TatD_DNAse"/>
    <property type="match status" value="1"/>
</dbReference>
<evidence type="ECO:0000256" key="2">
    <source>
        <dbReference type="ARBA" id="ARBA00022723"/>
    </source>
</evidence>
<dbReference type="STRING" id="1328313.DS2_00310"/>
<evidence type="ECO:0000313" key="5">
    <source>
        <dbReference type="EMBL" id="EWH12119.1"/>
    </source>
</evidence>
<dbReference type="InterPro" id="IPR001130">
    <property type="entry name" value="TatD-like"/>
</dbReference>
<feature type="binding site" evidence="4">
    <location>
        <position position="9"/>
    </location>
    <ligand>
        <name>a divalent metal cation</name>
        <dbReference type="ChEBI" id="CHEBI:60240"/>
        <label>1</label>
    </ligand>
</feature>
<feature type="binding site" evidence="4">
    <location>
        <position position="220"/>
    </location>
    <ligand>
        <name>a divalent metal cation</name>
        <dbReference type="ChEBI" id="CHEBI:60240"/>
        <label>1</label>
    </ligand>
</feature>